<dbReference type="GO" id="GO:0016020">
    <property type="term" value="C:membrane"/>
    <property type="evidence" value="ECO:0007669"/>
    <property type="project" value="UniProtKB-SubCell"/>
</dbReference>
<name>A0ABD0NN95_CIRMR</name>
<sequence>VDVGKSPVIPYVYVNCSGAVKNYKPIQVVSACHLEIYAFPFDKQNCTLTFRSWLHS</sequence>
<evidence type="ECO:0000259" key="3">
    <source>
        <dbReference type="Pfam" id="PF02931"/>
    </source>
</evidence>
<dbReference type="InterPro" id="IPR036734">
    <property type="entry name" value="Neur_chan_lig-bd_sf"/>
</dbReference>
<dbReference type="Pfam" id="PF02931">
    <property type="entry name" value="Neur_chan_LBD"/>
    <property type="match status" value="1"/>
</dbReference>
<protein>
    <recommendedName>
        <fullName evidence="3">Neurotransmitter-gated ion-channel ligand-binding domain-containing protein</fullName>
    </recommendedName>
</protein>
<proteinExistence type="predicted"/>
<dbReference type="PROSITE" id="PS00236">
    <property type="entry name" value="NEUROTR_ION_CHANNEL"/>
    <property type="match status" value="1"/>
</dbReference>
<organism evidence="4 5">
    <name type="scientific">Cirrhinus mrigala</name>
    <name type="common">Mrigala</name>
    <dbReference type="NCBI Taxonomy" id="683832"/>
    <lineage>
        <taxon>Eukaryota</taxon>
        <taxon>Metazoa</taxon>
        <taxon>Chordata</taxon>
        <taxon>Craniata</taxon>
        <taxon>Vertebrata</taxon>
        <taxon>Euteleostomi</taxon>
        <taxon>Actinopterygii</taxon>
        <taxon>Neopterygii</taxon>
        <taxon>Teleostei</taxon>
        <taxon>Ostariophysi</taxon>
        <taxon>Cypriniformes</taxon>
        <taxon>Cyprinidae</taxon>
        <taxon>Labeoninae</taxon>
        <taxon>Labeonini</taxon>
        <taxon>Cirrhinus</taxon>
    </lineage>
</organism>
<feature type="non-terminal residue" evidence="4">
    <location>
        <position position="56"/>
    </location>
</feature>
<dbReference type="Gene3D" id="2.70.170.10">
    <property type="entry name" value="Neurotransmitter-gated ion-channel ligand-binding domain"/>
    <property type="match status" value="1"/>
</dbReference>
<feature type="non-terminal residue" evidence="4">
    <location>
        <position position="1"/>
    </location>
</feature>
<comment type="subcellular location">
    <subcellularLocation>
        <location evidence="1">Membrane</location>
    </subcellularLocation>
</comment>
<gene>
    <name evidence="4" type="ORF">M9458_042112</name>
</gene>
<feature type="domain" description="Neurotransmitter-gated ion-channel ligand-binding" evidence="3">
    <location>
        <begin position="11"/>
        <end position="55"/>
    </location>
</feature>
<reference evidence="4 5" key="1">
    <citation type="submission" date="2024-05" db="EMBL/GenBank/DDBJ databases">
        <title>Genome sequencing and assembly of Indian major carp, Cirrhinus mrigala (Hamilton, 1822).</title>
        <authorList>
            <person name="Mohindra V."/>
            <person name="Chowdhury L.M."/>
            <person name="Lal K."/>
            <person name="Jena J.K."/>
        </authorList>
    </citation>
    <scope>NUCLEOTIDE SEQUENCE [LARGE SCALE GENOMIC DNA]</scope>
    <source>
        <strain evidence="4">CM1030</strain>
        <tissue evidence="4">Blood</tissue>
    </source>
</reference>
<keyword evidence="5" id="KW-1185">Reference proteome</keyword>
<evidence type="ECO:0000256" key="2">
    <source>
        <dbReference type="ARBA" id="ARBA00023136"/>
    </source>
</evidence>
<evidence type="ECO:0000313" key="4">
    <source>
        <dbReference type="EMBL" id="KAL0162716.1"/>
    </source>
</evidence>
<keyword evidence="2" id="KW-0472">Membrane</keyword>
<dbReference type="Proteomes" id="UP001529510">
    <property type="component" value="Unassembled WGS sequence"/>
</dbReference>
<dbReference type="AlphaFoldDB" id="A0ABD0NN95"/>
<dbReference type="InterPro" id="IPR018000">
    <property type="entry name" value="Neurotransmitter_ion_chnl_CS"/>
</dbReference>
<dbReference type="InterPro" id="IPR006202">
    <property type="entry name" value="Neur_chan_lig-bd"/>
</dbReference>
<evidence type="ECO:0000313" key="5">
    <source>
        <dbReference type="Proteomes" id="UP001529510"/>
    </source>
</evidence>
<comment type="caution">
    <text evidence="4">The sequence shown here is derived from an EMBL/GenBank/DDBJ whole genome shotgun (WGS) entry which is preliminary data.</text>
</comment>
<dbReference type="EMBL" id="JAMKFB020000021">
    <property type="protein sequence ID" value="KAL0162716.1"/>
    <property type="molecule type" value="Genomic_DNA"/>
</dbReference>
<accession>A0ABD0NN95</accession>
<evidence type="ECO:0000256" key="1">
    <source>
        <dbReference type="ARBA" id="ARBA00004370"/>
    </source>
</evidence>
<dbReference type="SUPFAM" id="SSF63712">
    <property type="entry name" value="Nicotinic receptor ligand binding domain-like"/>
    <property type="match status" value="1"/>
</dbReference>